<dbReference type="RefSeq" id="WP_237430702.1">
    <property type="nucleotide sequence ID" value="NZ_JAUSRE010000027.1"/>
</dbReference>
<comment type="subcellular location">
    <subcellularLocation>
        <location evidence="1">Cell membrane</location>
        <topology evidence="1">Multi-pass membrane protein</topology>
    </subcellularLocation>
</comment>
<keyword evidence="4 6" id="KW-1133">Transmembrane helix</keyword>
<name>A0ABT9RYP0_9MICC</name>
<feature type="transmembrane region" description="Helical" evidence="6">
    <location>
        <begin position="145"/>
        <end position="164"/>
    </location>
</feature>
<organism evidence="7 8">
    <name type="scientific">Pseudarthrobacter enclensis</name>
    <dbReference type="NCBI Taxonomy" id="993070"/>
    <lineage>
        <taxon>Bacteria</taxon>
        <taxon>Bacillati</taxon>
        <taxon>Actinomycetota</taxon>
        <taxon>Actinomycetes</taxon>
        <taxon>Micrococcales</taxon>
        <taxon>Micrococcaceae</taxon>
        <taxon>Pseudarthrobacter</taxon>
    </lineage>
</organism>
<dbReference type="Pfam" id="PF09678">
    <property type="entry name" value="Caa3_CtaG"/>
    <property type="match status" value="1"/>
</dbReference>
<evidence type="ECO:0000256" key="2">
    <source>
        <dbReference type="ARBA" id="ARBA00022475"/>
    </source>
</evidence>
<evidence type="ECO:0000256" key="5">
    <source>
        <dbReference type="ARBA" id="ARBA00023136"/>
    </source>
</evidence>
<feature type="transmembrane region" description="Helical" evidence="6">
    <location>
        <begin position="98"/>
        <end position="118"/>
    </location>
</feature>
<dbReference type="Proteomes" id="UP001226577">
    <property type="component" value="Unassembled WGS sequence"/>
</dbReference>
<sequence>MNGDYSIDGPVWLPTLPPSLGEYLAPNLQPVPLIPALALAAAVLYLAGAITLWRRGRAWSPIRTISFLTGCAAIAVVMGAGIEGYGLRMFSIFMFQQLTLMMAVPPLLVVGSPGTLLLRTTPHNRLGRPVLQAAIWGLRSRWGRLAIHPGFMVPLFLLSFYGVYFSGLADLLLPSWYGHVGLELLFLLAGILFTVPLISADPLPTRQTHFGRLIDIFAEMPLHAFFGVVIMMATDPMVEFFAVPPESWNINPMQDQGVAGGLAWSYGELPGVLLLMFILVRWQRDEASGWARSERAVATAGGDADMDAYNQYLQQLANRPERHR</sequence>
<accession>A0ABT9RYP0</accession>
<keyword evidence="8" id="KW-1185">Reference proteome</keyword>
<feature type="transmembrane region" description="Helical" evidence="6">
    <location>
        <begin position="65"/>
        <end position="86"/>
    </location>
</feature>
<evidence type="ECO:0000256" key="4">
    <source>
        <dbReference type="ARBA" id="ARBA00022989"/>
    </source>
</evidence>
<reference evidence="7 8" key="1">
    <citation type="submission" date="2023-07" db="EMBL/GenBank/DDBJ databases">
        <title>Sorghum-associated microbial communities from plants grown in Nebraska, USA.</title>
        <authorList>
            <person name="Schachtman D."/>
        </authorList>
    </citation>
    <scope>NUCLEOTIDE SEQUENCE [LARGE SCALE GENOMIC DNA]</scope>
    <source>
        <strain evidence="7 8">CC222</strain>
    </source>
</reference>
<comment type="caution">
    <text evidence="7">The sequence shown here is derived from an EMBL/GenBank/DDBJ whole genome shotgun (WGS) entry which is preliminary data.</text>
</comment>
<evidence type="ECO:0000313" key="7">
    <source>
        <dbReference type="EMBL" id="MDP9890376.1"/>
    </source>
</evidence>
<keyword evidence="3 6" id="KW-0812">Transmembrane</keyword>
<feature type="transmembrane region" description="Helical" evidence="6">
    <location>
        <begin position="263"/>
        <end position="282"/>
    </location>
</feature>
<feature type="transmembrane region" description="Helical" evidence="6">
    <location>
        <begin position="176"/>
        <end position="199"/>
    </location>
</feature>
<keyword evidence="2" id="KW-1003">Cell membrane</keyword>
<gene>
    <name evidence="7" type="ORF">J2X98_003990</name>
</gene>
<evidence type="ECO:0000256" key="1">
    <source>
        <dbReference type="ARBA" id="ARBA00004651"/>
    </source>
</evidence>
<evidence type="ECO:0000256" key="6">
    <source>
        <dbReference type="SAM" id="Phobius"/>
    </source>
</evidence>
<proteinExistence type="predicted"/>
<dbReference type="InterPro" id="IPR019108">
    <property type="entry name" value="Caa3_assmbl_CtaG-rel"/>
</dbReference>
<feature type="transmembrane region" description="Helical" evidence="6">
    <location>
        <begin position="33"/>
        <end position="53"/>
    </location>
</feature>
<feature type="transmembrane region" description="Helical" evidence="6">
    <location>
        <begin position="220"/>
        <end position="243"/>
    </location>
</feature>
<keyword evidence="5 6" id="KW-0472">Membrane</keyword>
<protein>
    <submittedName>
        <fullName evidence="7">Membrane protein</fullName>
    </submittedName>
</protein>
<dbReference type="EMBL" id="JAUSRE010000027">
    <property type="protein sequence ID" value="MDP9890376.1"/>
    <property type="molecule type" value="Genomic_DNA"/>
</dbReference>
<evidence type="ECO:0000313" key="8">
    <source>
        <dbReference type="Proteomes" id="UP001226577"/>
    </source>
</evidence>
<evidence type="ECO:0000256" key="3">
    <source>
        <dbReference type="ARBA" id="ARBA00022692"/>
    </source>
</evidence>